<feature type="domain" description="Integrase catalytic" evidence="1">
    <location>
        <begin position="10"/>
        <end position="200"/>
    </location>
</feature>
<dbReference type="InterPro" id="IPR036397">
    <property type="entry name" value="RNaseH_sf"/>
</dbReference>
<dbReference type="InterPro" id="IPR025724">
    <property type="entry name" value="GAG-pre-integrase_dom"/>
</dbReference>
<protein>
    <recommendedName>
        <fullName evidence="1">Integrase catalytic domain-containing protein</fullName>
    </recommendedName>
</protein>
<dbReference type="PANTHER" id="PTHR42648">
    <property type="entry name" value="TRANSPOSASE, PUTATIVE-RELATED"/>
    <property type="match status" value="1"/>
</dbReference>
<sequence>MHQTLLGLGRDTAPVIAASASIELWHSRLDHVSLPRIQTLVSRGLLGSVSSSPFDCMPCQLGKQPTLPFNNSESIASATFDLIHSDVWGPSPVPTTQYSKAIKVFRSDNAREYRQTDFSTILKHYGTIFHTSCAGTSQQNGRAERKLRHILNTVRALTNAASTPASFWGEAALTVVYTINRCPSPVIQNTTPYERCRWIARWRHLVSPISLSLLIAPGTVNEWELIRCGDRVRGRMKGNRGGEGIPHELLNLNLSLSLTPLQPLFKWVSADCVGLWLNGLNCGFDGVVDAKNGESIWLV</sequence>
<dbReference type="EMBL" id="OIVN01006057">
    <property type="protein sequence ID" value="SPD24989.1"/>
    <property type="molecule type" value="Genomic_DNA"/>
</dbReference>
<dbReference type="PROSITE" id="PS50994">
    <property type="entry name" value="INTEGRASE"/>
    <property type="match status" value="1"/>
</dbReference>
<proteinExistence type="predicted"/>
<dbReference type="InterPro" id="IPR039537">
    <property type="entry name" value="Retrotran_Ty1/copia-like"/>
</dbReference>
<dbReference type="InterPro" id="IPR001584">
    <property type="entry name" value="Integrase_cat-core"/>
</dbReference>
<gene>
    <name evidence="2" type="ORF">FSB_LOCUS52871</name>
</gene>
<dbReference type="GO" id="GO:0015074">
    <property type="term" value="P:DNA integration"/>
    <property type="evidence" value="ECO:0007669"/>
    <property type="project" value="InterPro"/>
</dbReference>
<dbReference type="Pfam" id="PF13976">
    <property type="entry name" value="gag_pre-integrs"/>
    <property type="match status" value="1"/>
</dbReference>
<dbReference type="Gene3D" id="3.30.420.10">
    <property type="entry name" value="Ribonuclease H-like superfamily/Ribonuclease H"/>
    <property type="match status" value="1"/>
</dbReference>
<evidence type="ECO:0000313" key="2">
    <source>
        <dbReference type="EMBL" id="SPD24989.1"/>
    </source>
</evidence>
<accession>A0A2N9ILM3</accession>
<dbReference type="SUPFAM" id="SSF53098">
    <property type="entry name" value="Ribonuclease H-like"/>
    <property type="match status" value="1"/>
</dbReference>
<organism evidence="2">
    <name type="scientific">Fagus sylvatica</name>
    <name type="common">Beechnut</name>
    <dbReference type="NCBI Taxonomy" id="28930"/>
    <lineage>
        <taxon>Eukaryota</taxon>
        <taxon>Viridiplantae</taxon>
        <taxon>Streptophyta</taxon>
        <taxon>Embryophyta</taxon>
        <taxon>Tracheophyta</taxon>
        <taxon>Spermatophyta</taxon>
        <taxon>Magnoliopsida</taxon>
        <taxon>eudicotyledons</taxon>
        <taxon>Gunneridae</taxon>
        <taxon>Pentapetalae</taxon>
        <taxon>rosids</taxon>
        <taxon>fabids</taxon>
        <taxon>Fagales</taxon>
        <taxon>Fagaceae</taxon>
        <taxon>Fagus</taxon>
    </lineage>
</organism>
<reference evidence="2" key="1">
    <citation type="submission" date="2018-02" db="EMBL/GenBank/DDBJ databases">
        <authorList>
            <person name="Cohen D.B."/>
            <person name="Kent A.D."/>
        </authorList>
    </citation>
    <scope>NUCLEOTIDE SEQUENCE</scope>
</reference>
<dbReference type="AlphaFoldDB" id="A0A2N9ILM3"/>
<dbReference type="InterPro" id="IPR012337">
    <property type="entry name" value="RNaseH-like_sf"/>
</dbReference>
<evidence type="ECO:0000259" key="1">
    <source>
        <dbReference type="PROSITE" id="PS50994"/>
    </source>
</evidence>
<dbReference type="PANTHER" id="PTHR42648:SF31">
    <property type="entry name" value="RNA-DIRECTED DNA POLYMERASE"/>
    <property type="match status" value="1"/>
</dbReference>
<dbReference type="GO" id="GO:0003676">
    <property type="term" value="F:nucleic acid binding"/>
    <property type="evidence" value="ECO:0007669"/>
    <property type="project" value="InterPro"/>
</dbReference>
<name>A0A2N9ILM3_FAGSY</name>